<evidence type="ECO:0000313" key="2">
    <source>
        <dbReference type="EMBL" id="KAE9143439.1"/>
    </source>
</evidence>
<evidence type="ECO:0000313" key="13">
    <source>
        <dbReference type="Proteomes" id="UP000476176"/>
    </source>
</evidence>
<evidence type="ECO:0000313" key="7">
    <source>
        <dbReference type="EMBL" id="KAE9339167.1"/>
    </source>
</evidence>
<evidence type="ECO:0000313" key="14">
    <source>
        <dbReference type="Proteomes" id="UP000486351"/>
    </source>
</evidence>
<accession>A0A6A3U0Y7</accession>
<evidence type="ECO:0000313" key="12">
    <source>
        <dbReference type="Proteomes" id="UP000441208"/>
    </source>
</evidence>
<reference evidence="8 9" key="1">
    <citation type="submission" date="2018-08" db="EMBL/GenBank/DDBJ databases">
        <title>Genomic investigation of the strawberry pathogen Phytophthora fragariae indicates pathogenicity is determined by transcriptional variation in three key races.</title>
        <authorList>
            <person name="Adams T.M."/>
            <person name="Armitage A.D."/>
            <person name="Sobczyk M.K."/>
            <person name="Bates H.J."/>
            <person name="Dunwell J.M."/>
            <person name="Nellist C.F."/>
            <person name="Harrison R.J."/>
        </authorList>
    </citation>
    <scope>NUCLEOTIDE SEQUENCE [LARGE SCALE GENOMIC DNA]</scope>
    <source>
        <strain evidence="6 9">A4</strain>
        <strain evidence="3 10">BC-1</strain>
        <strain evidence="5 13">BC-23</strain>
        <strain evidence="4 8">NOV-27</strain>
        <strain evidence="2 11">NOV-5</strain>
        <strain evidence="1 12">NOV-71</strain>
        <strain evidence="7 14">NOV-77</strain>
    </source>
</reference>
<evidence type="ECO:0000313" key="4">
    <source>
        <dbReference type="EMBL" id="KAE9227543.1"/>
    </source>
</evidence>
<name>A0A6A3U0Y7_9STRA</name>
<dbReference type="EMBL" id="QXGD01000736">
    <property type="protein sequence ID" value="KAE9226693.1"/>
    <property type="molecule type" value="Genomic_DNA"/>
</dbReference>
<evidence type="ECO:0000313" key="6">
    <source>
        <dbReference type="EMBL" id="KAE9265610.1"/>
    </source>
</evidence>
<dbReference type="Proteomes" id="UP000440367">
    <property type="component" value="Unassembled WGS sequence"/>
</dbReference>
<dbReference type="Proteomes" id="UP000437068">
    <property type="component" value="Unassembled WGS sequence"/>
</dbReference>
<evidence type="ECO:0000313" key="8">
    <source>
        <dbReference type="Proteomes" id="UP000433483"/>
    </source>
</evidence>
<dbReference type="EMBL" id="QXGE01006250">
    <property type="protein sequence ID" value="KAE9265610.1"/>
    <property type="molecule type" value="Genomic_DNA"/>
</dbReference>
<sequence length="44" mass="5115">MVVTIAYGARKRRDDYAHQAGAGDQRLPRMVADHWRESQLVQFN</sequence>
<dbReference type="EMBL" id="QXGA01000618">
    <property type="protein sequence ID" value="KAE9143439.1"/>
    <property type="molecule type" value="Genomic_DNA"/>
</dbReference>
<dbReference type="EMBL" id="QXFY01000634">
    <property type="protein sequence ID" value="KAE9339167.1"/>
    <property type="molecule type" value="Genomic_DNA"/>
</dbReference>
<dbReference type="Proteomes" id="UP000441208">
    <property type="component" value="Unassembled WGS sequence"/>
</dbReference>
<gene>
    <name evidence="6" type="ORF">PF001_g30815</name>
    <name evidence="3" type="ORF">PF002_g14037</name>
    <name evidence="5" type="ORF">PF004_g9807</name>
    <name evidence="4" type="ORF">PF005_g4676</name>
    <name evidence="2" type="ORF">PF006_g11532</name>
    <name evidence="1" type="ORF">PF007_g12586</name>
    <name evidence="7" type="ORF">PF008_g11702</name>
</gene>
<evidence type="ECO:0000313" key="1">
    <source>
        <dbReference type="EMBL" id="KAE9108629.1"/>
    </source>
</evidence>
<keyword evidence="8" id="KW-1185">Reference proteome</keyword>
<dbReference type="Proteomes" id="UP000486351">
    <property type="component" value="Unassembled WGS sequence"/>
</dbReference>
<dbReference type="Proteomes" id="UP000440732">
    <property type="component" value="Unassembled WGS sequence"/>
</dbReference>
<dbReference type="AlphaFoldDB" id="A0A6A3U0Y7"/>
<evidence type="ECO:0000313" key="3">
    <source>
        <dbReference type="EMBL" id="KAE9226693.1"/>
    </source>
</evidence>
<dbReference type="EMBL" id="QXGC01000491">
    <property type="protein sequence ID" value="KAE9232897.1"/>
    <property type="molecule type" value="Genomic_DNA"/>
</dbReference>
<dbReference type="Proteomes" id="UP000433483">
    <property type="component" value="Unassembled WGS sequence"/>
</dbReference>
<dbReference type="EMBL" id="QXGB01000153">
    <property type="protein sequence ID" value="KAE9227543.1"/>
    <property type="molecule type" value="Genomic_DNA"/>
</dbReference>
<proteinExistence type="predicted"/>
<dbReference type="EMBL" id="QXFZ01000667">
    <property type="protein sequence ID" value="KAE9108629.1"/>
    <property type="molecule type" value="Genomic_DNA"/>
</dbReference>
<evidence type="ECO:0000313" key="9">
    <source>
        <dbReference type="Proteomes" id="UP000437068"/>
    </source>
</evidence>
<protein>
    <submittedName>
        <fullName evidence="2">Uncharacterized protein</fullName>
    </submittedName>
</protein>
<dbReference type="Proteomes" id="UP000476176">
    <property type="component" value="Unassembled WGS sequence"/>
</dbReference>
<evidence type="ECO:0000313" key="11">
    <source>
        <dbReference type="Proteomes" id="UP000440732"/>
    </source>
</evidence>
<organism evidence="2 11">
    <name type="scientific">Phytophthora fragariae</name>
    <dbReference type="NCBI Taxonomy" id="53985"/>
    <lineage>
        <taxon>Eukaryota</taxon>
        <taxon>Sar</taxon>
        <taxon>Stramenopiles</taxon>
        <taxon>Oomycota</taxon>
        <taxon>Peronosporomycetes</taxon>
        <taxon>Peronosporales</taxon>
        <taxon>Peronosporaceae</taxon>
        <taxon>Phytophthora</taxon>
    </lineage>
</organism>
<evidence type="ECO:0000313" key="5">
    <source>
        <dbReference type="EMBL" id="KAE9232897.1"/>
    </source>
</evidence>
<evidence type="ECO:0000313" key="10">
    <source>
        <dbReference type="Proteomes" id="UP000440367"/>
    </source>
</evidence>
<comment type="caution">
    <text evidence="2">The sequence shown here is derived from an EMBL/GenBank/DDBJ whole genome shotgun (WGS) entry which is preliminary data.</text>
</comment>